<dbReference type="EMBL" id="JACIEP010000008">
    <property type="protein sequence ID" value="MBB4036530.1"/>
    <property type="molecule type" value="Genomic_DNA"/>
</dbReference>
<gene>
    <name evidence="1" type="ORF">GGR21_002436</name>
</gene>
<sequence>MGWLYRIVRNIIEKFRKNGDSHVVLYIKRAYSGYFALIPDNLDIDNHLRNYPLVDYSAFELNGDKILSSKGLKFDKDKLMYLIGLISAIPAKNKDSITKDGFIPLNSTYLQKFFKDYKDYLDYLIDTGIIISDGYYIPEEKSIGYKFSEIYENTDLVRYSYRRFENSIEPIEESVYNEDTGDFERNQLLDCSYLSHWYNERKLRIDYQKAKEYGRILKNKKLEEGEEAWDINRDSGEKKNPISQYNALIYNAEAVQTHDYKAKIDSNIHRLHSVLTNIQKDYRNFITYDGQPLVSIDIKNSQPYLVSALTNPNFWSNTDPNLKFSQIPNNIQGLFNTPTTSNTTPISIMLGNFFDNLSPSDFDEYKRIVSSGEMYETVQRWILEEKEIDISREDAKTTMFTLIFSSNRDNPNDENHWLKVYYREKFPSIAELFKIIKRQYKGVDRKKQHARLACLLQSIESEIVLHRCCKRIWEEGEQQVPIFTIHDSIVTTKGNEDFVKRIMEEELTRAIGVPPTLQVEEWRENKLKHQDILIQINS</sequence>
<evidence type="ECO:0000313" key="2">
    <source>
        <dbReference type="Proteomes" id="UP000555103"/>
    </source>
</evidence>
<proteinExistence type="predicted"/>
<evidence type="ECO:0000313" key="1">
    <source>
        <dbReference type="EMBL" id="MBB4036530.1"/>
    </source>
</evidence>
<dbReference type="AlphaFoldDB" id="A0A840CKM4"/>
<dbReference type="Proteomes" id="UP000555103">
    <property type="component" value="Unassembled WGS sequence"/>
</dbReference>
<comment type="caution">
    <text evidence="1">The sequence shown here is derived from an EMBL/GenBank/DDBJ whole genome shotgun (WGS) entry which is preliminary data.</text>
</comment>
<protein>
    <submittedName>
        <fullName evidence="1">Uncharacterized protein</fullName>
    </submittedName>
</protein>
<dbReference type="RefSeq" id="WP_183307431.1">
    <property type="nucleotide sequence ID" value="NZ_JACIEP010000008.1"/>
</dbReference>
<reference evidence="1 2" key="1">
    <citation type="submission" date="2020-08" db="EMBL/GenBank/DDBJ databases">
        <title>Genomic Encyclopedia of Type Strains, Phase IV (KMG-IV): sequencing the most valuable type-strain genomes for metagenomic binning, comparative biology and taxonomic classification.</title>
        <authorList>
            <person name="Goeker M."/>
        </authorList>
    </citation>
    <scope>NUCLEOTIDE SEQUENCE [LARGE SCALE GENOMIC DNA]</scope>
    <source>
        <strain evidence="1 2">DSM 104969</strain>
    </source>
</reference>
<organism evidence="1 2">
    <name type="scientific">Dysgonomonas hofstadii</name>
    <dbReference type="NCBI Taxonomy" id="637886"/>
    <lineage>
        <taxon>Bacteria</taxon>
        <taxon>Pseudomonadati</taxon>
        <taxon>Bacteroidota</taxon>
        <taxon>Bacteroidia</taxon>
        <taxon>Bacteroidales</taxon>
        <taxon>Dysgonomonadaceae</taxon>
        <taxon>Dysgonomonas</taxon>
    </lineage>
</organism>
<keyword evidence="2" id="KW-1185">Reference proteome</keyword>
<name>A0A840CKM4_9BACT</name>
<accession>A0A840CKM4</accession>